<accession>A0ACB9ZWP9</accession>
<gene>
    <name evidence="1" type="ORF">M9H77_30239</name>
</gene>
<evidence type="ECO:0000313" key="2">
    <source>
        <dbReference type="Proteomes" id="UP001060085"/>
    </source>
</evidence>
<comment type="caution">
    <text evidence="1">The sequence shown here is derived from an EMBL/GenBank/DDBJ whole genome shotgun (WGS) entry which is preliminary data.</text>
</comment>
<sequence length="128" mass="14647">MVHRPTGKLSLSISRGMGMESKRGPGERSNLLSRINSLQEAPLNRSDKKHGTPTIKCSKIEQRKQRKTKKPSYIWGRINKAYGSLTYSPHTQDAPNFPSNTNYKRLHLKEEIGFGIRQRTLELNSRID</sequence>
<evidence type="ECO:0000313" key="1">
    <source>
        <dbReference type="EMBL" id="KAI5653052.1"/>
    </source>
</evidence>
<proteinExistence type="predicted"/>
<name>A0ACB9ZWP9_CATRO</name>
<reference evidence="2" key="1">
    <citation type="journal article" date="2023" name="Nat. Plants">
        <title>Single-cell RNA sequencing provides a high-resolution roadmap for understanding the multicellular compartmentation of specialized metabolism.</title>
        <authorList>
            <person name="Sun S."/>
            <person name="Shen X."/>
            <person name="Li Y."/>
            <person name="Li Y."/>
            <person name="Wang S."/>
            <person name="Li R."/>
            <person name="Zhang H."/>
            <person name="Shen G."/>
            <person name="Guo B."/>
            <person name="Wei J."/>
            <person name="Xu J."/>
            <person name="St-Pierre B."/>
            <person name="Chen S."/>
            <person name="Sun C."/>
        </authorList>
    </citation>
    <scope>NUCLEOTIDE SEQUENCE [LARGE SCALE GENOMIC DNA]</scope>
</reference>
<protein>
    <submittedName>
        <fullName evidence="1">Uncharacterized protein</fullName>
    </submittedName>
</protein>
<dbReference type="EMBL" id="CM044707">
    <property type="protein sequence ID" value="KAI5653052.1"/>
    <property type="molecule type" value="Genomic_DNA"/>
</dbReference>
<dbReference type="Proteomes" id="UP001060085">
    <property type="component" value="Linkage Group LG07"/>
</dbReference>
<keyword evidence="2" id="KW-1185">Reference proteome</keyword>
<organism evidence="1 2">
    <name type="scientific">Catharanthus roseus</name>
    <name type="common">Madagascar periwinkle</name>
    <name type="synonym">Vinca rosea</name>
    <dbReference type="NCBI Taxonomy" id="4058"/>
    <lineage>
        <taxon>Eukaryota</taxon>
        <taxon>Viridiplantae</taxon>
        <taxon>Streptophyta</taxon>
        <taxon>Embryophyta</taxon>
        <taxon>Tracheophyta</taxon>
        <taxon>Spermatophyta</taxon>
        <taxon>Magnoliopsida</taxon>
        <taxon>eudicotyledons</taxon>
        <taxon>Gunneridae</taxon>
        <taxon>Pentapetalae</taxon>
        <taxon>asterids</taxon>
        <taxon>lamiids</taxon>
        <taxon>Gentianales</taxon>
        <taxon>Apocynaceae</taxon>
        <taxon>Rauvolfioideae</taxon>
        <taxon>Vinceae</taxon>
        <taxon>Catharanthinae</taxon>
        <taxon>Catharanthus</taxon>
    </lineage>
</organism>